<keyword evidence="6" id="KW-0012">Acyltransferase</keyword>
<evidence type="ECO:0000313" key="10">
    <source>
        <dbReference type="EMBL" id="SNT10614.1"/>
    </source>
</evidence>
<dbReference type="RefSeq" id="WP_089357023.1">
    <property type="nucleotide sequence ID" value="NZ_FZPD01000004.1"/>
</dbReference>
<dbReference type="PROSITE" id="PS51186">
    <property type="entry name" value="GNAT"/>
    <property type="match status" value="1"/>
</dbReference>
<dbReference type="InterPro" id="IPR000182">
    <property type="entry name" value="GNAT_dom"/>
</dbReference>
<evidence type="ECO:0000259" key="9">
    <source>
        <dbReference type="PROSITE" id="PS51186"/>
    </source>
</evidence>
<dbReference type="InterPro" id="IPR016181">
    <property type="entry name" value="Acyl_CoA_acyltransferase"/>
</dbReference>
<dbReference type="EC" id="2.3.1.82" evidence="2"/>
<dbReference type="GO" id="GO:0046677">
    <property type="term" value="P:response to antibiotic"/>
    <property type="evidence" value="ECO:0007669"/>
    <property type="project" value="UniProtKB-KW"/>
</dbReference>
<sequence>MTIEEISKENISDLTQLVLYLWPECDYKEEFQNGLKILKSETETAFIAKNHGIYLGFIQLSLRSEYVEGTSTSPVLYMEGIYVDPSHRKEGIAKKLLETAETWGKKRGCSEMASDTEIINQLSIDFHKSVGYDEVSRLVTFKKSL</sequence>
<evidence type="ECO:0000313" key="11">
    <source>
        <dbReference type="Proteomes" id="UP000198393"/>
    </source>
</evidence>
<reference evidence="10 11" key="1">
    <citation type="submission" date="2017-06" db="EMBL/GenBank/DDBJ databases">
        <authorList>
            <person name="Kim H.J."/>
            <person name="Triplett B.A."/>
        </authorList>
    </citation>
    <scope>NUCLEOTIDE SEQUENCE [LARGE SCALE GENOMIC DNA]</scope>
    <source>
        <strain evidence="10 11">DSM 19307</strain>
    </source>
</reference>
<comment type="subunit">
    <text evidence="1">Homodimer.</text>
</comment>
<dbReference type="AlphaFoldDB" id="A0A239K0M7"/>
<dbReference type="Proteomes" id="UP000198393">
    <property type="component" value="Unassembled WGS sequence"/>
</dbReference>
<keyword evidence="4 10" id="KW-0808">Transferase</keyword>
<evidence type="ECO:0000256" key="5">
    <source>
        <dbReference type="ARBA" id="ARBA00023251"/>
    </source>
</evidence>
<dbReference type="NCBIfam" id="NF043067">
    <property type="entry name" value="AAC_6p_group_E"/>
    <property type="match status" value="1"/>
</dbReference>
<evidence type="ECO:0000256" key="6">
    <source>
        <dbReference type="ARBA" id="ARBA00023315"/>
    </source>
</evidence>
<gene>
    <name evidence="10" type="ORF">SAMN05421640_2301</name>
</gene>
<dbReference type="InterPro" id="IPR024170">
    <property type="entry name" value="Aminoglycoside_N6-AcTrfrase"/>
</dbReference>
<organism evidence="10 11">
    <name type="scientific">Ekhidna lutea</name>
    <dbReference type="NCBI Taxonomy" id="447679"/>
    <lineage>
        <taxon>Bacteria</taxon>
        <taxon>Pseudomonadati</taxon>
        <taxon>Bacteroidota</taxon>
        <taxon>Cytophagia</taxon>
        <taxon>Cytophagales</taxon>
        <taxon>Reichenbachiellaceae</taxon>
        <taxon>Ekhidna</taxon>
    </lineage>
</organism>
<dbReference type="SUPFAM" id="SSF55729">
    <property type="entry name" value="Acyl-CoA N-acyltransferases (Nat)"/>
    <property type="match status" value="1"/>
</dbReference>
<evidence type="ECO:0000256" key="7">
    <source>
        <dbReference type="ARBA" id="ARBA00029660"/>
    </source>
</evidence>
<evidence type="ECO:0000256" key="1">
    <source>
        <dbReference type="ARBA" id="ARBA00011738"/>
    </source>
</evidence>
<protein>
    <recommendedName>
        <fullName evidence="3">Aminoglycoside N(6')-acetyltransferase type 1</fullName>
        <ecNumber evidence="2">2.3.1.82</ecNumber>
    </recommendedName>
    <alternativeName>
        <fullName evidence="7">Aminoglycoside resistance protein</fullName>
    </alternativeName>
</protein>
<feature type="domain" description="N-acetyltransferase" evidence="9">
    <location>
        <begin position="1"/>
        <end position="145"/>
    </location>
</feature>
<dbReference type="GO" id="GO:0047663">
    <property type="term" value="F:aminoglycoside 6'-N-acetyltransferase activity"/>
    <property type="evidence" value="ECO:0007669"/>
    <property type="project" value="UniProtKB-EC"/>
</dbReference>
<dbReference type="Pfam" id="PF00583">
    <property type="entry name" value="Acetyltransf_1"/>
    <property type="match status" value="1"/>
</dbReference>
<keyword evidence="11" id="KW-1185">Reference proteome</keyword>
<dbReference type="Gene3D" id="3.40.630.30">
    <property type="match status" value="1"/>
</dbReference>
<evidence type="ECO:0000256" key="2">
    <source>
        <dbReference type="ARBA" id="ARBA00012888"/>
    </source>
</evidence>
<keyword evidence="5" id="KW-0046">Antibiotic resistance</keyword>
<evidence type="ECO:0000256" key="3">
    <source>
        <dbReference type="ARBA" id="ARBA00017677"/>
    </source>
</evidence>
<name>A0A239K0M7_EKHLU</name>
<comment type="catalytic activity">
    <reaction evidence="8">
        <text>kanamycin B + acetyl-CoA = N(6')-acetylkanamycin B + CoA + H(+)</text>
        <dbReference type="Rhea" id="RHEA:16449"/>
        <dbReference type="ChEBI" id="CHEBI:15378"/>
        <dbReference type="ChEBI" id="CHEBI:57287"/>
        <dbReference type="ChEBI" id="CHEBI:57288"/>
        <dbReference type="ChEBI" id="CHEBI:58390"/>
        <dbReference type="ChEBI" id="CHEBI:58549"/>
        <dbReference type="EC" id="2.3.1.82"/>
    </reaction>
</comment>
<dbReference type="CDD" id="cd04301">
    <property type="entry name" value="NAT_SF"/>
    <property type="match status" value="1"/>
</dbReference>
<dbReference type="PIRSF" id="PIRSF000452">
    <property type="entry name" value="6-N-acetyltransf"/>
    <property type="match status" value="1"/>
</dbReference>
<proteinExistence type="predicted"/>
<dbReference type="PANTHER" id="PTHR43072">
    <property type="entry name" value="N-ACETYLTRANSFERASE"/>
    <property type="match status" value="1"/>
</dbReference>
<evidence type="ECO:0000256" key="4">
    <source>
        <dbReference type="ARBA" id="ARBA00022679"/>
    </source>
</evidence>
<accession>A0A239K0M7</accession>
<dbReference type="EMBL" id="FZPD01000004">
    <property type="protein sequence ID" value="SNT10614.1"/>
    <property type="molecule type" value="Genomic_DNA"/>
</dbReference>
<dbReference type="OrthoDB" id="9799096at2"/>
<evidence type="ECO:0000256" key="8">
    <source>
        <dbReference type="ARBA" id="ARBA00048923"/>
    </source>
</evidence>